<keyword evidence="2" id="KW-0479">Metal-binding</keyword>
<reference evidence="5" key="1">
    <citation type="submission" date="2022-08" db="EMBL/GenBank/DDBJ databases">
        <authorList>
            <person name="Dzunkova M."/>
            <person name="La Clair J."/>
            <person name="Tyml T."/>
            <person name="Doud D."/>
            <person name="Schulz F."/>
            <person name="Piquer S."/>
            <person name="Porcel Sanchis D."/>
            <person name="Osborn A."/>
            <person name="Robinson D."/>
            <person name="Louie K.B."/>
            <person name="Bowen B.P."/>
            <person name="Bowers R."/>
            <person name="Lee J."/>
            <person name="Arnau Llombart V."/>
            <person name="Diaz Villanueva W."/>
            <person name="Gosliner T."/>
            <person name="Northen T."/>
            <person name="Cheng J.-F."/>
            <person name="Burkart M.D."/>
            <person name="Woyke T."/>
        </authorList>
    </citation>
    <scope>NUCLEOTIDE SEQUENCE</scope>
    <source>
        <strain evidence="5">Df01</strain>
    </source>
</reference>
<gene>
    <name evidence="5" type="ORF">NQX30_00270</name>
</gene>
<comment type="caution">
    <text evidence="5">The sequence shown here is derived from an EMBL/GenBank/DDBJ whole genome shotgun (WGS) entry which is preliminary data.</text>
</comment>
<evidence type="ECO:0000313" key="6">
    <source>
        <dbReference type="Proteomes" id="UP001168167"/>
    </source>
</evidence>
<dbReference type="InterPro" id="IPR013342">
    <property type="entry name" value="Mandelate_racemase_C"/>
</dbReference>
<name>A0ABT7QJC6_9GAMM</name>
<dbReference type="Gene3D" id="3.30.390.10">
    <property type="entry name" value="Enolase-like, N-terminal domain"/>
    <property type="match status" value="1"/>
</dbReference>
<dbReference type="InterPro" id="IPR046945">
    <property type="entry name" value="RHMD-like"/>
</dbReference>
<evidence type="ECO:0000256" key="2">
    <source>
        <dbReference type="ARBA" id="ARBA00022723"/>
    </source>
</evidence>
<dbReference type="CDD" id="cd03316">
    <property type="entry name" value="MR_like"/>
    <property type="match status" value="1"/>
</dbReference>
<feature type="domain" description="Mandelate racemase/muconate lactonizing enzyme C-terminal" evidence="4">
    <location>
        <begin position="129"/>
        <end position="233"/>
    </location>
</feature>
<proteinExistence type="predicted"/>
<dbReference type="InterPro" id="IPR029065">
    <property type="entry name" value="Enolase_C-like"/>
</dbReference>
<accession>A0ABT7QJC6</accession>
<dbReference type="Proteomes" id="UP001168167">
    <property type="component" value="Unassembled WGS sequence"/>
</dbReference>
<dbReference type="SUPFAM" id="SSF51604">
    <property type="entry name" value="Enolase C-terminal domain-like"/>
    <property type="match status" value="1"/>
</dbReference>
<keyword evidence="3" id="KW-0460">Magnesium</keyword>
<dbReference type="Gene3D" id="3.20.20.120">
    <property type="entry name" value="Enolase-like C-terminal domain"/>
    <property type="match status" value="1"/>
</dbReference>
<dbReference type="EMBL" id="JANQAO010000001">
    <property type="protein sequence ID" value="MDM5146826.1"/>
    <property type="molecule type" value="Genomic_DNA"/>
</dbReference>
<evidence type="ECO:0000256" key="1">
    <source>
        <dbReference type="ARBA" id="ARBA00001946"/>
    </source>
</evidence>
<protein>
    <submittedName>
        <fullName evidence="5">Mandelate racemase/muconate lactonizing enzyme family protein</fullName>
    </submittedName>
</protein>
<comment type="cofactor">
    <cofactor evidence="1">
        <name>Mg(2+)</name>
        <dbReference type="ChEBI" id="CHEBI:18420"/>
    </cofactor>
</comment>
<dbReference type="PANTHER" id="PTHR13794:SF58">
    <property type="entry name" value="MITOCHONDRIAL ENOLASE SUPERFAMILY MEMBER 1"/>
    <property type="match status" value="1"/>
</dbReference>
<keyword evidence="6" id="KW-1185">Reference proteome</keyword>
<dbReference type="Pfam" id="PF02746">
    <property type="entry name" value="MR_MLE_N"/>
    <property type="match status" value="1"/>
</dbReference>
<dbReference type="SUPFAM" id="SSF54826">
    <property type="entry name" value="Enolase N-terminal domain-like"/>
    <property type="match status" value="1"/>
</dbReference>
<sequence length="369" mass="41220">MKIQKIETFCTSTVGITRVTTDSGAQGWGQVSTYHADISSTVLHRQVAPWALGMEVEEPAQFDDLIARIFECEHKFPGSYLCRAVGGLETALWDMLGKRHSKTVCELLGGKPRPLRVYASSMKRNIAPKDEAARFFHLREECGYDAFKFRVGAECGRNQDEWLGRTEAIIPAIRQALGDNATLLADANSCYEPAQAIAVGRMLEEYGVVHYDEPCPYWRPDWTKQVRKALTLDVTGGEQDNNLTLWRYLIDDHVMDVAQPDICYLGGIGRTLHVATLAQAAGIPITPHSANLSLVTIFTLHLMGALTNAGPYVEFSIEGEDYYPWQYGIYEPMPIARDGKVEIPTAPGWGIRIKDDWLQQAAYQCSEKN</sequence>
<dbReference type="SMART" id="SM00922">
    <property type="entry name" value="MR_MLE"/>
    <property type="match status" value="1"/>
</dbReference>
<evidence type="ECO:0000256" key="3">
    <source>
        <dbReference type="ARBA" id="ARBA00022842"/>
    </source>
</evidence>
<reference evidence="5" key="2">
    <citation type="journal article" date="2023" name="Microbiome">
        <title>Synthase-selected sorting approach identifies a beta-lactone synthase in a nudibranch symbiotic bacterium.</title>
        <authorList>
            <person name="Dzunkova M."/>
            <person name="La Clair J.J."/>
            <person name="Tyml T."/>
            <person name="Doud D."/>
            <person name="Schulz F."/>
            <person name="Piquer-Esteban S."/>
            <person name="Porcel Sanchis D."/>
            <person name="Osborn A."/>
            <person name="Robinson D."/>
            <person name="Louie K.B."/>
            <person name="Bowen B.P."/>
            <person name="Bowers R.M."/>
            <person name="Lee J."/>
            <person name="Arnau V."/>
            <person name="Diaz-Villanueva W."/>
            <person name="Stepanauskas R."/>
            <person name="Gosliner T."/>
            <person name="Date S.V."/>
            <person name="Northen T.R."/>
            <person name="Cheng J.F."/>
            <person name="Burkart M.D."/>
            <person name="Woyke T."/>
        </authorList>
    </citation>
    <scope>NUCLEOTIDE SEQUENCE</scope>
    <source>
        <strain evidence="5">Df01</strain>
    </source>
</reference>
<dbReference type="Pfam" id="PF13378">
    <property type="entry name" value="MR_MLE_C"/>
    <property type="match status" value="1"/>
</dbReference>
<dbReference type="PANTHER" id="PTHR13794">
    <property type="entry name" value="ENOLASE SUPERFAMILY, MANDELATE RACEMASE"/>
    <property type="match status" value="1"/>
</dbReference>
<organism evidence="5 6">
    <name type="scientific">Candidatus Doriopsillibacter californiensis</name>
    <dbReference type="NCBI Taxonomy" id="2970740"/>
    <lineage>
        <taxon>Bacteria</taxon>
        <taxon>Pseudomonadati</taxon>
        <taxon>Pseudomonadota</taxon>
        <taxon>Gammaproteobacteria</taxon>
        <taxon>Candidatus Tethybacterales</taxon>
        <taxon>Candidatus Persebacteraceae</taxon>
        <taxon>Candidatus Doriopsillibacter</taxon>
    </lineage>
</organism>
<dbReference type="InterPro" id="IPR029017">
    <property type="entry name" value="Enolase-like_N"/>
</dbReference>
<dbReference type="InterPro" id="IPR013341">
    <property type="entry name" value="Mandelate_racemase_N_dom"/>
</dbReference>
<dbReference type="InterPro" id="IPR036849">
    <property type="entry name" value="Enolase-like_C_sf"/>
</dbReference>
<evidence type="ECO:0000313" key="5">
    <source>
        <dbReference type="EMBL" id="MDM5146826.1"/>
    </source>
</evidence>
<evidence type="ECO:0000259" key="4">
    <source>
        <dbReference type="SMART" id="SM00922"/>
    </source>
</evidence>